<dbReference type="EMBL" id="CP110500">
    <property type="protein sequence ID" value="WDI79193.1"/>
    <property type="molecule type" value="Genomic_DNA"/>
</dbReference>
<name>A0AAX3N820_9PROT</name>
<sequence length="90" mass="10865">MSKISVIERNKKKIKIFFKFRKIREGLKKNLLNEYFIKILPRNSYITRIRNRCFITGRGRGVYRKFSISRCFLREKIMNGEISGVCKISW</sequence>
<evidence type="ECO:0000256" key="1">
    <source>
        <dbReference type="ARBA" id="ARBA00003686"/>
    </source>
</evidence>
<dbReference type="InterPro" id="IPR001209">
    <property type="entry name" value="Ribosomal_uS14"/>
</dbReference>
<comment type="function">
    <text evidence="1">Binds 16S rRNA, required for the assembly of 30S particles and may also be responsible for determining the conformation of the 16S rRNA at the A site.</text>
</comment>
<dbReference type="Proteomes" id="UP001222373">
    <property type="component" value="Chromosome"/>
</dbReference>
<evidence type="ECO:0000313" key="7">
    <source>
        <dbReference type="Proteomes" id="UP001222373"/>
    </source>
</evidence>
<keyword evidence="3" id="KW-0687">Ribonucleoprotein</keyword>
<evidence type="ECO:0000256" key="4">
    <source>
        <dbReference type="ARBA" id="ARBA00035167"/>
    </source>
</evidence>
<dbReference type="Gene3D" id="4.10.830.10">
    <property type="entry name" value="30s Ribosomal Protein S14, Chain N"/>
    <property type="match status" value="1"/>
</dbReference>
<evidence type="ECO:0000256" key="3">
    <source>
        <dbReference type="ARBA" id="ARBA00023274"/>
    </source>
</evidence>
<dbReference type="InterPro" id="IPR018271">
    <property type="entry name" value="Ribosomal_uS14_CS"/>
</dbReference>
<proteinExistence type="predicted"/>
<evidence type="ECO:0000256" key="2">
    <source>
        <dbReference type="ARBA" id="ARBA00022980"/>
    </source>
</evidence>
<keyword evidence="2 6" id="KW-0689">Ribosomal protein</keyword>
<gene>
    <name evidence="6" type="primary">rpsN</name>
    <name evidence="6" type="ORF">ONB67_00615</name>
</gene>
<evidence type="ECO:0000256" key="5">
    <source>
        <dbReference type="ARBA" id="ARBA00047110"/>
    </source>
</evidence>
<comment type="subunit">
    <text evidence="5">Part of the 30S ribosomal subunit. Contacts proteins S3 and S10.</text>
</comment>
<reference evidence="6" key="1">
    <citation type="submission" date="2022-11" db="EMBL/GenBank/DDBJ databases">
        <title>Genomic comparisons reveal selection pressure and functional variation between nutritional endosymbionts of cave-adapted and epigean Hawaiian planthoppers.</title>
        <authorList>
            <person name="Gossett J.M."/>
            <person name="Porter M.L."/>
            <person name="Vasquez Y."/>
            <person name="Bennett G.M."/>
            <person name="Chong R.A."/>
        </authorList>
    </citation>
    <scope>NUCLEOTIDE SEQUENCE</scope>
    <source>
        <strain evidence="6">OPOL2</strain>
    </source>
</reference>
<dbReference type="PANTHER" id="PTHR19836">
    <property type="entry name" value="30S RIBOSOMAL PROTEIN S14"/>
    <property type="match status" value="1"/>
</dbReference>
<dbReference type="GO" id="GO:0003735">
    <property type="term" value="F:structural constituent of ribosome"/>
    <property type="evidence" value="ECO:0007669"/>
    <property type="project" value="InterPro"/>
</dbReference>
<accession>A0AAX3N820</accession>
<dbReference type="GO" id="GO:0015935">
    <property type="term" value="C:small ribosomal subunit"/>
    <property type="evidence" value="ECO:0007669"/>
    <property type="project" value="TreeGrafter"/>
</dbReference>
<dbReference type="PANTHER" id="PTHR19836:SF19">
    <property type="entry name" value="SMALL RIBOSOMAL SUBUNIT PROTEIN US14M"/>
    <property type="match status" value="1"/>
</dbReference>
<dbReference type="AlphaFoldDB" id="A0AAX3N820"/>
<dbReference type="PROSITE" id="PS00527">
    <property type="entry name" value="RIBOSOMAL_S14"/>
    <property type="match status" value="1"/>
</dbReference>
<dbReference type="Pfam" id="PF00253">
    <property type="entry name" value="Ribosomal_S14"/>
    <property type="match status" value="1"/>
</dbReference>
<dbReference type="SUPFAM" id="SSF57716">
    <property type="entry name" value="Glucocorticoid receptor-like (DNA-binding domain)"/>
    <property type="match status" value="1"/>
</dbReference>
<organism evidence="6 7">
    <name type="scientific">Candidatus Vidania fulgoroideorum</name>
    <dbReference type="NCBI Taxonomy" id="881286"/>
    <lineage>
        <taxon>Bacteria</taxon>
        <taxon>Pseudomonadati</taxon>
        <taxon>Pseudomonadota</taxon>
        <taxon>Betaproteobacteria</taxon>
        <taxon>Candidatus Vidania</taxon>
    </lineage>
</organism>
<dbReference type="InterPro" id="IPR043140">
    <property type="entry name" value="Ribosomal_uS14_sf"/>
</dbReference>
<dbReference type="NCBIfam" id="NF006477">
    <property type="entry name" value="PRK08881.1"/>
    <property type="match status" value="1"/>
</dbReference>
<dbReference type="GO" id="GO:0006412">
    <property type="term" value="P:translation"/>
    <property type="evidence" value="ECO:0007669"/>
    <property type="project" value="InterPro"/>
</dbReference>
<protein>
    <recommendedName>
        <fullName evidence="4">Small ribosomal subunit protein uS14</fullName>
    </recommendedName>
</protein>
<evidence type="ECO:0000313" key="6">
    <source>
        <dbReference type="EMBL" id="WDI79193.1"/>
    </source>
</evidence>
<dbReference type="GO" id="GO:0005737">
    <property type="term" value="C:cytoplasm"/>
    <property type="evidence" value="ECO:0007669"/>
    <property type="project" value="UniProtKB-ARBA"/>
</dbReference>